<evidence type="ECO:0000259" key="1">
    <source>
        <dbReference type="Pfam" id="PF00535"/>
    </source>
</evidence>
<feature type="domain" description="Glycosyltransferase 2-like" evidence="1">
    <location>
        <begin position="3"/>
        <end position="126"/>
    </location>
</feature>
<organism evidence="2 3">
    <name type="scientific">Candidatus Amesbacteria bacterium GW2011_GWA2_47_11</name>
    <dbReference type="NCBI Taxonomy" id="1618357"/>
    <lineage>
        <taxon>Bacteria</taxon>
        <taxon>Candidatus Amesiibacteriota</taxon>
    </lineage>
</organism>
<dbReference type="Gene3D" id="3.90.550.10">
    <property type="entry name" value="Spore Coat Polysaccharide Biosynthesis Protein SpsA, Chain A"/>
    <property type="match status" value="1"/>
</dbReference>
<dbReference type="PANTHER" id="PTHR43630">
    <property type="entry name" value="POLY-BETA-1,6-N-ACETYL-D-GLUCOSAMINE SYNTHASE"/>
    <property type="match status" value="1"/>
</dbReference>
<dbReference type="GO" id="GO:0016740">
    <property type="term" value="F:transferase activity"/>
    <property type="evidence" value="ECO:0007669"/>
    <property type="project" value="UniProtKB-KW"/>
</dbReference>
<evidence type="ECO:0000313" key="3">
    <source>
        <dbReference type="Proteomes" id="UP000034607"/>
    </source>
</evidence>
<gene>
    <name evidence="2" type="ORF">UX78_C0026G0005</name>
</gene>
<dbReference type="AlphaFoldDB" id="A0A0G1UBQ3"/>
<keyword evidence="2" id="KW-0808">Transferase</keyword>
<dbReference type="InterPro" id="IPR001173">
    <property type="entry name" value="Glyco_trans_2-like"/>
</dbReference>
<dbReference type="Pfam" id="PF00535">
    <property type="entry name" value="Glycos_transf_2"/>
    <property type="match status" value="1"/>
</dbReference>
<dbReference type="Proteomes" id="UP000034607">
    <property type="component" value="Unassembled WGS sequence"/>
</dbReference>
<sequence length="300" mass="35151">MLSVVITAWNEEKNLPTVVNSVRRLADEIVVVVDKSSTDKTAAVAGKLGCKVFWHPHTGYVEPMRNFSISKATGDWILVLDADEEVPPKLAVQIKDILKQPAADYYRLPRKNLIFGKWITSQHWWPDYVYRLFKKGHVTWEDAIHSVPFTKGSGADLPADENLALIHYHYTGIGQYVDRLNRYTDHQLKHLQQNNHRFLPSDFLIFPFREFIRQFFARRGYRDGLHGLTLALLQAFSELVLYLKFWEQLKFPETPFNPGNLVSELRTTNSELTWWYYQSKIDTSSIFLKPWWKLVRRLKL</sequence>
<accession>A0A0G1UBQ3</accession>
<dbReference type="CDD" id="cd02511">
    <property type="entry name" value="Beta4Glucosyltransferase"/>
    <property type="match status" value="1"/>
</dbReference>
<proteinExistence type="predicted"/>
<comment type="caution">
    <text evidence="2">The sequence shown here is derived from an EMBL/GenBank/DDBJ whole genome shotgun (WGS) entry which is preliminary data.</text>
</comment>
<dbReference type="SUPFAM" id="SSF53448">
    <property type="entry name" value="Nucleotide-diphospho-sugar transferases"/>
    <property type="match status" value="1"/>
</dbReference>
<protein>
    <submittedName>
        <fullName evidence="2">Glycosyl transferase family 2</fullName>
    </submittedName>
</protein>
<evidence type="ECO:0000313" key="2">
    <source>
        <dbReference type="EMBL" id="KKU55095.1"/>
    </source>
</evidence>
<dbReference type="EMBL" id="LCNM01000026">
    <property type="protein sequence ID" value="KKU55095.1"/>
    <property type="molecule type" value="Genomic_DNA"/>
</dbReference>
<dbReference type="InterPro" id="IPR029044">
    <property type="entry name" value="Nucleotide-diphossugar_trans"/>
</dbReference>
<reference evidence="2 3" key="1">
    <citation type="journal article" date="2015" name="Nature">
        <title>rRNA introns, odd ribosomes, and small enigmatic genomes across a large radiation of phyla.</title>
        <authorList>
            <person name="Brown C.T."/>
            <person name="Hug L.A."/>
            <person name="Thomas B.C."/>
            <person name="Sharon I."/>
            <person name="Castelle C.J."/>
            <person name="Singh A."/>
            <person name="Wilkins M.J."/>
            <person name="Williams K.H."/>
            <person name="Banfield J.F."/>
        </authorList>
    </citation>
    <scope>NUCLEOTIDE SEQUENCE [LARGE SCALE GENOMIC DNA]</scope>
</reference>
<dbReference type="PANTHER" id="PTHR43630:SF2">
    <property type="entry name" value="GLYCOSYLTRANSFERASE"/>
    <property type="match status" value="1"/>
</dbReference>
<name>A0A0G1UBQ3_9BACT</name>